<comment type="caution">
    <text evidence="2">The sequence shown here is derived from an EMBL/GenBank/DDBJ whole genome shotgun (WGS) entry which is preliminary data.</text>
</comment>
<feature type="region of interest" description="Disordered" evidence="1">
    <location>
        <begin position="1"/>
        <end position="45"/>
    </location>
</feature>
<gene>
    <name evidence="2" type="primary">g6577</name>
    <name evidence="2" type="ORF">EsDP_00006577</name>
</gene>
<evidence type="ECO:0008006" key="4">
    <source>
        <dbReference type="Google" id="ProtNLM"/>
    </source>
</evidence>
<dbReference type="Gene3D" id="1.20.140.30">
    <property type="entry name" value="MOB kinase activator"/>
    <property type="match status" value="1"/>
</dbReference>
<reference evidence="3" key="1">
    <citation type="submission" date="2024-06" db="EMBL/GenBank/DDBJ databases">
        <title>Draft Genome Sequences of Epichloe bromicola Strains Isolated from Elymus ciliaris.</title>
        <authorList>
            <consortium name="Epichloe bromicola genome sequencing consortium"/>
            <person name="Miura A."/>
            <person name="Imano S."/>
            <person name="Ashida A."/>
            <person name="Sato I."/>
            <person name="Chiba S."/>
            <person name="Tanaka A."/>
            <person name="Camagna M."/>
            <person name="Takemoto D."/>
        </authorList>
    </citation>
    <scope>NUCLEOTIDE SEQUENCE [LARGE SCALE GENOMIC DNA]</scope>
    <source>
        <strain evidence="3">DP</strain>
    </source>
</reference>
<evidence type="ECO:0000313" key="3">
    <source>
        <dbReference type="Proteomes" id="UP001562357"/>
    </source>
</evidence>
<feature type="compositionally biased region" description="Polar residues" evidence="1">
    <location>
        <begin position="13"/>
        <end position="26"/>
    </location>
</feature>
<name>A0ABQ0CY06_9HYPO</name>
<keyword evidence="3" id="KW-1185">Reference proteome</keyword>
<dbReference type="SMART" id="SM01388">
    <property type="entry name" value="Mob1_phocein"/>
    <property type="match status" value="1"/>
</dbReference>
<dbReference type="InterPro" id="IPR036703">
    <property type="entry name" value="MOB_kinase_act_sf"/>
</dbReference>
<dbReference type="InterPro" id="IPR005301">
    <property type="entry name" value="MOB_kinase_act_fam"/>
</dbReference>
<dbReference type="EMBL" id="BAAFGZ010000398">
    <property type="protein sequence ID" value="GAB0138341.1"/>
    <property type="molecule type" value="Genomic_DNA"/>
</dbReference>
<proteinExistence type="predicted"/>
<evidence type="ECO:0000313" key="2">
    <source>
        <dbReference type="EMBL" id="GAB0138341.1"/>
    </source>
</evidence>
<evidence type="ECO:0000256" key="1">
    <source>
        <dbReference type="SAM" id="MobiDB-lite"/>
    </source>
</evidence>
<dbReference type="Proteomes" id="UP001562357">
    <property type="component" value="Unassembled WGS sequence"/>
</dbReference>
<dbReference type="SUPFAM" id="SSF101152">
    <property type="entry name" value="Mob1/phocein"/>
    <property type="match status" value="1"/>
</dbReference>
<dbReference type="PANTHER" id="PTHR22599">
    <property type="entry name" value="MPS ONE BINDER KINASE ACTIVATOR-LIKE MOB"/>
    <property type="match status" value="1"/>
</dbReference>
<sequence>MPSNARMRAAAPRQTQQDASSSTAVADQQFMFPDPLPPSSSAPRISLAESPSLSVTMGIVPPTLDMPRPLPLWLNSAYARHIVKGNFMTLSARPKTVESGEWIAHQVVEHHRNLWNFVRVIHEKEDDGTTICNSSTCPKMSAGDNRSYTWLNKDREPVDLPAHEYLTLMQRWISGKVDDVAMFPPDPEGVSFFNHPDYSPPAGVYSFPQPVSDEWLGSRSGFPKQFASTAQLIFRQIFRVYAHLYWNHFITPFYHLNLEKQLNSCFSHFILTATTLDMLKPGELEPMQYLIDLWAADGTFPQGSRPHSYANLDRGKYLIRLSSRA</sequence>
<organism evidence="2 3">
    <name type="scientific">Epichloe bromicola</name>
    <dbReference type="NCBI Taxonomy" id="79588"/>
    <lineage>
        <taxon>Eukaryota</taxon>
        <taxon>Fungi</taxon>
        <taxon>Dikarya</taxon>
        <taxon>Ascomycota</taxon>
        <taxon>Pezizomycotina</taxon>
        <taxon>Sordariomycetes</taxon>
        <taxon>Hypocreomycetidae</taxon>
        <taxon>Hypocreales</taxon>
        <taxon>Clavicipitaceae</taxon>
        <taxon>Epichloe</taxon>
    </lineage>
</organism>
<accession>A0ABQ0CY06</accession>
<protein>
    <recommendedName>
        <fullName evidence="4">Mob1/phocein</fullName>
    </recommendedName>
</protein>
<dbReference type="Pfam" id="PF03637">
    <property type="entry name" value="Mob1_phocein"/>
    <property type="match status" value="2"/>
</dbReference>